<dbReference type="PANTHER" id="PTHR43819">
    <property type="entry name" value="ARCHAEAL-TYPE GLUTAMATE SYNTHASE [NADPH]"/>
    <property type="match status" value="1"/>
</dbReference>
<keyword evidence="3" id="KW-1133">Transmembrane helix</keyword>
<dbReference type="Gene3D" id="3.20.20.70">
    <property type="entry name" value="Aldolase class I"/>
    <property type="match status" value="1"/>
</dbReference>
<gene>
    <name evidence="5" type="ORF">B5C34_11840</name>
</gene>
<dbReference type="EMBL" id="NFZT01000001">
    <property type="protein sequence ID" value="OWV34757.1"/>
    <property type="molecule type" value="Genomic_DNA"/>
</dbReference>
<dbReference type="InterPro" id="IPR027283">
    <property type="entry name" value="YerD"/>
</dbReference>
<dbReference type="Proteomes" id="UP000198462">
    <property type="component" value="Unassembled WGS sequence"/>
</dbReference>
<dbReference type="GO" id="GO:0006537">
    <property type="term" value="P:glutamate biosynthetic process"/>
    <property type="evidence" value="ECO:0007669"/>
    <property type="project" value="InterPro"/>
</dbReference>
<feature type="domain" description="Glutamate synthase" evidence="4">
    <location>
        <begin position="172"/>
        <end position="487"/>
    </location>
</feature>
<dbReference type="InterPro" id="IPR024188">
    <property type="entry name" value="GltB"/>
</dbReference>
<dbReference type="SUPFAM" id="SSF51395">
    <property type="entry name" value="FMN-linked oxidoreductases"/>
    <property type="match status" value="1"/>
</dbReference>
<feature type="transmembrane region" description="Helical" evidence="3">
    <location>
        <begin position="47"/>
        <end position="65"/>
    </location>
</feature>
<evidence type="ECO:0000313" key="5">
    <source>
        <dbReference type="EMBL" id="OWV34757.1"/>
    </source>
</evidence>
<dbReference type="GO" id="GO:0015930">
    <property type="term" value="F:glutamate synthase activity"/>
    <property type="evidence" value="ECO:0007669"/>
    <property type="project" value="InterPro"/>
</dbReference>
<name>A0A219B8U4_9SPHN</name>
<dbReference type="PIRSF" id="PIRSF006429">
    <property type="entry name" value="GOGAT_lg_2"/>
    <property type="match status" value="1"/>
</dbReference>
<dbReference type="CDD" id="cd02808">
    <property type="entry name" value="GltS_FMN"/>
    <property type="match status" value="1"/>
</dbReference>
<organism evidence="5 6">
    <name type="scientific">Pacificimonas flava</name>
    <dbReference type="NCBI Taxonomy" id="1234595"/>
    <lineage>
        <taxon>Bacteria</taxon>
        <taxon>Pseudomonadati</taxon>
        <taxon>Pseudomonadota</taxon>
        <taxon>Alphaproteobacteria</taxon>
        <taxon>Sphingomonadales</taxon>
        <taxon>Sphingosinicellaceae</taxon>
        <taxon>Pacificimonas</taxon>
    </lineage>
</organism>
<accession>A0A219B8U4</accession>
<keyword evidence="3" id="KW-0472">Membrane</keyword>
<evidence type="ECO:0000313" key="6">
    <source>
        <dbReference type="Proteomes" id="UP000198462"/>
    </source>
</evidence>
<reference evidence="6" key="1">
    <citation type="submission" date="2017-05" db="EMBL/GenBank/DDBJ databases">
        <authorList>
            <person name="Lin X."/>
        </authorList>
    </citation>
    <scope>NUCLEOTIDE SEQUENCE [LARGE SCALE GENOMIC DNA]</scope>
    <source>
        <strain evidence="6">JLT2012</strain>
    </source>
</reference>
<dbReference type="AlphaFoldDB" id="A0A219B8U4"/>
<dbReference type="STRING" id="1234595.C725_0049"/>
<dbReference type="PIRSF" id="PIRSF500060">
    <property type="entry name" value="UCP500060"/>
    <property type="match status" value="1"/>
</dbReference>
<evidence type="ECO:0000259" key="4">
    <source>
        <dbReference type="Pfam" id="PF01645"/>
    </source>
</evidence>
<evidence type="ECO:0000256" key="2">
    <source>
        <dbReference type="PIRNR" id="PIRNR006429"/>
    </source>
</evidence>
<dbReference type="InterPro" id="IPR002932">
    <property type="entry name" value="Glu_synthdom"/>
</dbReference>
<dbReference type="InterPro" id="IPR013785">
    <property type="entry name" value="Aldolase_TIM"/>
</dbReference>
<protein>
    <submittedName>
        <fullName evidence="5">FMN-binding glutamate synthase family protein</fullName>
    </submittedName>
</protein>
<keyword evidence="6" id="KW-1185">Reference proteome</keyword>
<dbReference type="Pfam" id="PF01645">
    <property type="entry name" value="Glu_synthase"/>
    <property type="match status" value="1"/>
</dbReference>
<evidence type="ECO:0000256" key="1">
    <source>
        <dbReference type="ARBA" id="ARBA00009716"/>
    </source>
</evidence>
<proteinExistence type="inferred from homology"/>
<comment type="similarity">
    <text evidence="1 2">Belongs to the glutamate synthase family.</text>
</comment>
<evidence type="ECO:0000256" key="3">
    <source>
        <dbReference type="SAM" id="Phobius"/>
    </source>
</evidence>
<feature type="transmembrane region" description="Helical" evidence="3">
    <location>
        <begin position="24"/>
        <end position="41"/>
    </location>
</feature>
<sequence>MIRKNFLSDTDDALFRDDPVKRNAFLWVPLVLLAPAIYGALHWWPLWILVAFLTVSFAFAIFDFFQKRHSLRRNYPVAARMRWFFEDLRPFLRAYIVEGDLEGRPFNHDQMALVYARAKGQEDAQPFGTELDVYEEGYEILSHSMAPEVGPPADPRVRVGSSQCKHPYEASCLNISAMSYGSLGARAIEALNRGAQKGGFYHDTGEGGLSPYHRHGGDLVWELGTGYFGARTPDGDFDPAVFAEKAADDQVKMVELKLSQGAKPGKGGMLPGPKVTKEIAEIRGVPEMEDVYSPAAHKVFRTPIELMEFIARMRDLSGGKPAGFKLCVGYPHELLALGKAMVETGIRPDFIIVDGGEGGTGAAPQEMSDHVGLPLREGLIMTRNMLVGCGLKDEVKLAAAGKVHSGATLAMNFALGADWCNAARAFMFSLGCIQSQKCHTDACPTGVATTSEARQRGLDIPDKAARVARFHQRTIGSLRNLMTAAGVEHHTDFRPFHLRQRVSVARMTNIERVYEFLEPGQLLQEAEATSYARWWSMAQAKSFRPVCD</sequence>
<comment type="caution">
    <text evidence="5">The sequence shown here is derived from an EMBL/GenBank/DDBJ whole genome shotgun (WGS) entry which is preliminary data.</text>
</comment>
<dbReference type="PANTHER" id="PTHR43819:SF1">
    <property type="entry name" value="ARCHAEAL-TYPE GLUTAMATE SYNTHASE [NADPH]"/>
    <property type="match status" value="1"/>
</dbReference>
<dbReference type="OrthoDB" id="9758182at2"/>
<keyword evidence="3" id="KW-0812">Transmembrane</keyword>